<evidence type="ECO:0000313" key="1">
    <source>
        <dbReference type="EMBL" id="CAD7207573.1"/>
    </source>
</evidence>
<reference evidence="1" key="1">
    <citation type="submission" date="2020-11" db="EMBL/GenBank/DDBJ databases">
        <authorList>
            <person name="Tran Van P."/>
        </authorList>
    </citation>
    <scope>NUCLEOTIDE SEQUENCE</scope>
</reference>
<dbReference type="AlphaFoldDB" id="A0A7R8W0U1"/>
<dbReference type="EMBL" id="OA608074">
    <property type="protein sequence ID" value="CAD7207573.1"/>
    <property type="molecule type" value="Genomic_DNA"/>
</dbReference>
<gene>
    <name evidence="1" type="ORF">TDIB3V08_LOCUS13721</name>
</gene>
<sequence>MLSSPNMLLFENILKVTVYWRFLSGPSDGVRVLLHSVWRHDQVLQGAVPTCLEPTGGAVLRAASSLRQV</sequence>
<organism evidence="1">
    <name type="scientific">Timema douglasi</name>
    <name type="common">Walking stick</name>
    <dbReference type="NCBI Taxonomy" id="61478"/>
    <lineage>
        <taxon>Eukaryota</taxon>
        <taxon>Metazoa</taxon>
        <taxon>Ecdysozoa</taxon>
        <taxon>Arthropoda</taxon>
        <taxon>Hexapoda</taxon>
        <taxon>Insecta</taxon>
        <taxon>Pterygota</taxon>
        <taxon>Neoptera</taxon>
        <taxon>Polyneoptera</taxon>
        <taxon>Phasmatodea</taxon>
        <taxon>Timematodea</taxon>
        <taxon>Timematoidea</taxon>
        <taxon>Timematidae</taxon>
        <taxon>Timema</taxon>
    </lineage>
</organism>
<proteinExistence type="predicted"/>
<name>A0A7R8W0U1_TIMDO</name>
<protein>
    <submittedName>
        <fullName evidence="1">Uncharacterized protein</fullName>
    </submittedName>
</protein>
<accession>A0A7R8W0U1</accession>